<dbReference type="EMBL" id="JAPUFD010000026">
    <property type="protein sequence ID" value="MDI1493445.1"/>
    <property type="molecule type" value="Genomic_DNA"/>
</dbReference>
<evidence type="ECO:0000256" key="1">
    <source>
        <dbReference type="SAM" id="MobiDB-lite"/>
    </source>
</evidence>
<evidence type="ECO:0000313" key="2">
    <source>
        <dbReference type="EMBL" id="MDI1493445.1"/>
    </source>
</evidence>
<comment type="caution">
    <text evidence="2">The sequence shown here is derived from an EMBL/GenBank/DDBJ whole genome shotgun (WGS) entry which is preliminary data.</text>
</comment>
<evidence type="ECO:0000313" key="3">
    <source>
        <dbReference type="Proteomes" id="UP001161017"/>
    </source>
</evidence>
<gene>
    <name evidence="2" type="ORF">OHK93_005234</name>
</gene>
<feature type="compositionally biased region" description="Polar residues" evidence="1">
    <location>
        <begin position="1"/>
        <end position="12"/>
    </location>
</feature>
<feature type="region of interest" description="Disordered" evidence="1">
    <location>
        <begin position="1"/>
        <end position="20"/>
    </location>
</feature>
<reference evidence="2" key="1">
    <citation type="journal article" date="2023" name="Genome Biol. Evol.">
        <title>First Whole Genome Sequence and Flow Cytometry Genome Size Data for the Lichen-Forming Fungus Ramalina farinacea (Ascomycota).</title>
        <authorList>
            <person name="Llewellyn T."/>
            <person name="Mian S."/>
            <person name="Hill R."/>
            <person name="Leitch I.J."/>
            <person name="Gaya E."/>
        </authorList>
    </citation>
    <scope>NUCLEOTIDE SEQUENCE</scope>
    <source>
        <strain evidence="2">LIQ254RAFAR</strain>
    </source>
</reference>
<protein>
    <submittedName>
        <fullName evidence="2">Uncharacterized protein</fullName>
    </submittedName>
</protein>
<name>A0AA43R044_9LECA</name>
<proteinExistence type="predicted"/>
<sequence>MNQQQGATSHGTTPAAALADNRAMTEKLREFIQSTTDQLKSIKKDTQELEDLIIFADFKLEDDYTTISDTLRTVRGAIQGLEDSLSLFRHGLRT</sequence>
<organism evidence="2 3">
    <name type="scientific">Ramalina farinacea</name>
    <dbReference type="NCBI Taxonomy" id="258253"/>
    <lineage>
        <taxon>Eukaryota</taxon>
        <taxon>Fungi</taxon>
        <taxon>Dikarya</taxon>
        <taxon>Ascomycota</taxon>
        <taxon>Pezizomycotina</taxon>
        <taxon>Lecanoromycetes</taxon>
        <taxon>OSLEUM clade</taxon>
        <taxon>Lecanoromycetidae</taxon>
        <taxon>Lecanorales</taxon>
        <taxon>Lecanorineae</taxon>
        <taxon>Ramalinaceae</taxon>
        <taxon>Ramalina</taxon>
    </lineage>
</organism>
<keyword evidence="3" id="KW-1185">Reference proteome</keyword>
<dbReference type="Proteomes" id="UP001161017">
    <property type="component" value="Unassembled WGS sequence"/>
</dbReference>
<dbReference type="AlphaFoldDB" id="A0AA43R044"/>
<accession>A0AA43R044</accession>